<organism evidence="1 2">
    <name type="scientific">Bacillus safensis</name>
    <dbReference type="NCBI Taxonomy" id="561879"/>
    <lineage>
        <taxon>Bacteria</taxon>
        <taxon>Bacillati</taxon>
        <taxon>Bacillota</taxon>
        <taxon>Bacilli</taxon>
        <taxon>Bacillales</taxon>
        <taxon>Bacillaceae</taxon>
        <taxon>Bacillus</taxon>
    </lineage>
</organism>
<dbReference type="Gene3D" id="2.40.10.370">
    <property type="entry name" value="Protein of unknown function DUF3599"/>
    <property type="match status" value="1"/>
</dbReference>
<gene>
    <name evidence="1" type="ORF">BSA145_16870</name>
</gene>
<dbReference type="EMBL" id="CP015607">
    <property type="protein sequence ID" value="APT47391.1"/>
    <property type="molecule type" value="Genomic_DNA"/>
</dbReference>
<evidence type="ECO:0000313" key="1">
    <source>
        <dbReference type="EMBL" id="APT47391.1"/>
    </source>
</evidence>
<protein>
    <submittedName>
        <fullName evidence="1">DUF3599 domain-containing protein</fullName>
    </submittedName>
</protein>
<accession>A0A1L6ZLJ9</accession>
<dbReference type="Proteomes" id="UP000185426">
    <property type="component" value="Chromosome"/>
</dbReference>
<sequence length="118" mass="13646">MSYQSLLTDRCDLFHLQEEQAAGNHFGIPVQDAQPLFSYPEEPDQVDQACYFTERNQNITQQEPNATIHQSYLVHFPITADVRVNDKVVWEGIALKLQKPRKIKNHHIEVVAMRSESL</sequence>
<proteinExistence type="predicted"/>
<dbReference type="InterPro" id="IPR038667">
    <property type="entry name" value="XkdH-like_sf"/>
</dbReference>
<evidence type="ECO:0000313" key="2">
    <source>
        <dbReference type="Proteomes" id="UP000185426"/>
    </source>
</evidence>
<dbReference type="Pfam" id="PF12206">
    <property type="entry name" value="DUF3599"/>
    <property type="match status" value="1"/>
</dbReference>
<dbReference type="InterPro" id="IPR024556">
    <property type="entry name" value="DUF3599"/>
</dbReference>
<reference evidence="1 2" key="1">
    <citation type="submission" date="2016-05" db="EMBL/GenBank/DDBJ databases">
        <title>Complete Genome and Methylome Analysis of Psychrotrophic Bacterial Isolates from Antarctic Lake Untersee.</title>
        <authorList>
            <person name="Fomenkov A."/>
            <person name="Akimov V.N."/>
            <person name="Vasilyeva L.V."/>
            <person name="Andersen D."/>
            <person name="Vincze T."/>
            <person name="Roberts R.J."/>
        </authorList>
    </citation>
    <scope>NUCLEOTIDE SEQUENCE [LARGE SCALE GENOMIC DNA]</scope>
    <source>
        <strain evidence="1 2">U14-5</strain>
    </source>
</reference>
<name>A0A1L6ZLJ9_BACIA</name>
<dbReference type="AlphaFoldDB" id="A0A1L6ZLJ9"/>
<dbReference type="RefSeq" id="WP_075623146.1">
    <property type="nucleotide sequence ID" value="NZ_CP015607.1"/>
</dbReference>